<dbReference type="Gene3D" id="1.25.40.20">
    <property type="entry name" value="Ankyrin repeat-containing domain"/>
    <property type="match status" value="7"/>
</dbReference>
<feature type="repeat" description="ANK" evidence="3">
    <location>
        <begin position="656"/>
        <end position="680"/>
    </location>
</feature>
<dbReference type="PANTHER" id="PTHR24198:SF165">
    <property type="entry name" value="ANKYRIN REPEAT-CONTAINING PROTEIN-RELATED"/>
    <property type="match status" value="1"/>
</dbReference>
<keyword evidence="1" id="KW-0677">Repeat</keyword>
<feature type="region of interest" description="Disordered" evidence="4">
    <location>
        <begin position="2197"/>
        <end position="2250"/>
    </location>
</feature>
<name>A0A3A6UNE1_9GAMM</name>
<dbReference type="PROSITE" id="PS50088">
    <property type="entry name" value="ANK_REPEAT"/>
    <property type="match status" value="9"/>
</dbReference>
<dbReference type="OrthoDB" id="8960888at2"/>
<organism evidence="5 6">
    <name type="scientific">Parashewanella spongiae</name>
    <dbReference type="NCBI Taxonomy" id="342950"/>
    <lineage>
        <taxon>Bacteria</taxon>
        <taxon>Pseudomonadati</taxon>
        <taxon>Pseudomonadota</taxon>
        <taxon>Gammaproteobacteria</taxon>
        <taxon>Alteromonadales</taxon>
        <taxon>Shewanellaceae</taxon>
        <taxon>Parashewanella</taxon>
    </lineage>
</organism>
<dbReference type="RefSeq" id="WP_121851809.1">
    <property type="nucleotide sequence ID" value="NZ_CP037952.1"/>
</dbReference>
<dbReference type="Proteomes" id="UP000273022">
    <property type="component" value="Unassembled WGS sequence"/>
</dbReference>
<protein>
    <submittedName>
        <fullName evidence="5">Ankyrin repeat domain-containing protein</fullName>
    </submittedName>
</protein>
<evidence type="ECO:0000256" key="2">
    <source>
        <dbReference type="ARBA" id="ARBA00023043"/>
    </source>
</evidence>
<feature type="repeat" description="ANK" evidence="3">
    <location>
        <begin position="1112"/>
        <end position="1134"/>
    </location>
</feature>
<feature type="repeat" description="ANK" evidence="3">
    <location>
        <begin position="1013"/>
        <end position="1045"/>
    </location>
</feature>
<comment type="caution">
    <text evidence="5">The sequence shown here is derived from an EMBL/GenBank/DDBJ whole genome shotgun (WGS) entry which is preliminary data.</text>
</comment>
<evidence type="ECO:0000313" key="5">
    <source>
        <dbReference type="EMBL" id="RJY19325.1"/>
    </source>
</evidence>
<evidence type="ECO:0000256" key="1">
    <source>
        <dbReference type="ARBA" id="ARBA00022737"/>
    </source>
</evidence>
<dbReference type="InterPro" id="IPR036770">
    <property type="entry name" value="Ankyrin_rpt-contain_sf"/>
</dbReference>
<feature type="repeat" description="ANK" evidence="3">
    <location>
        <begin position="945"/>
        <end position="965"/>
    </location>
</feature>
<dbReference type="InterPro" id="IPR002110">
    <property type="entry name" value="Ankyrin_rpt"/>
</dbReference>
<evidence type="ECO:0000256" key="3">
    <source>
        <dbReference type="PROSITE-ProRule" id="PRU00023"/>
    </source>
</evidence>
<feature type="compositionally biased region" description="Polar residues" evidence="4">
    <location>
        <begin position="2206"/>
        <end position="2225"/>
    </location>
</feature>
<dbReference type="Pfam" id="PF12796">
    <property type="entry name" value="Ank_2"/>
    <property type="match status" value="6"/>
</dbReference>
<gene>
    <name evidence="5" type="ORF">D5R81_01055</name>
</gene>
<feature type="repeat" description="ANK" evidence="3">
    <location>
        <begin position="1330"/>
        <end position="1351"/>
    </location>
</feature>
<feature type="repeat" description="ANK" evidence="3">
    <location>
        <begin position="622"/>
        <end position="646"/>
    </location>
</feature>
<feature type="repeat" description="ANK" evidence="3">
    <location>
        <begin position="1077"/>
        <end position="1109"/>
    </location>
</feature>
<dbReference type="PROSITE" id="PS50297">
    <property type="entry name" value="ANK_REP_REGION"/>
    <property type="match status" value="9"/>
</dbReference>
<evidence type="ECO:0000313" key="6">
    <source>
        <dbReference type="Proteomes" id="UP000273022"/>
    </source>
</evidence>
<evidence type="ECO:0000256" key="4">
    <source>
        <dbReference type="SAM" id="MobiDB-lite"/>
    </source>
</evidence>
<keyword evidence="6" id="KW-1185">Reference proteome</keyword>
<feature type="compositionally biased region" description="Polar residues" evidence="4">
    <location>
        <begin position="511"/>
        <end position="520"/>
    </location>
</feature>
<sequence length="2250" mass="248262">MSISEPAVSPATIVAETTSYASMLAASVGNTESVFAELDQIKGKHVSSSILRKDLEFLQQSINQCGIPTRINWQGWVNWLIELSNINPVSYAKTCEQLHEIKETLSQPDTFDNVKQSALSQIHFQLQEINSLDASNILTDLALASKDILSVYQSVRLRLLVSLITDHVYESAQSQCSSEELQQVLLHIGLNSDLADQFTDFKPPKQLLECATDGTQNTIEALVLKFAPKLGIILTPPNVAELEKVDYETLKELERQIEVMCSDAQVLRYCSRLVQTHFDSVKESEQKYPQQNEAELIKGIERLETLIWGNNRTYKEISIHNTNVDSQAIFDASLQNMADNHDCYMRGKEDFPKVILKASRGAYELRHSGCSYFSLKSVSPNKPDIPLTLTHVSQIYNKLLPLTASLNLPLIQQAISNTTQAEELVDFVECLNLGRPHLNGVERHYLSLVIKRANAMNDFGAQIQAISPKKATVKDRFMALVRNDAAFGRQSSYHSQKSSPMNAPKNVNASLVSQTASTTDIPRGESSSSLVSMASNSSSSPVEVYNARPFKSAVLFEAIDKDDLAKIKSICQTQSAKPLVAYCGHGRSFNLLLHRACEKNSVKTVAFLLKESQLNPNVKNENGETALHIACRENKHAIVKLLVNCGKVKVNSVNRDGATPFHLACIFGHLETSKHLLKSGKVNQDVKIPLSDALRIKGESVNLQLVWPKAAQPLVDSVSFNNVSAWHCCCFFGHQELAKVLLKFDANLILQSSSLGDTALHFACTSGEANMVDWIVGALPKNTKSTHLIKNGSMGLRPFQLAVITGNEAIVEVLSKKIDAHHCHNFEYLGSQWSVLQVAIQLPCNDMLNRLLKDDLVDVNSKVNGKVILEYALELPAPSHASAVITSMCLYGKGLDLSAKNDEGSNILHLAARMKNVACMEVLLNELDKEQNESQIACLTELDTNGSSPLHYAVLNDDKLMVKLLCSRSFININGADQKGFSPLMLAVERELKERIEQLLDMKSINILHTDRSGKNALHLATIVGNADIVELILAQFTEIEPQVSSIKNSATLEDCIEATSVVPFTKKRLLAVSDNLGMTALHYACEHGQLAVLHSLLKESSHLETDCEDSNGNKPLHIACKHNNMEIIHLLIEQEPTQQIEVEGEYPSTPAISAHQQEKMVTHQPLSFKKKPMFVASVFQKKTNAQSIQENDQQISEGYRGNDCGIKELEISETYQTTDGKIAYHNFSAELDNYINIDATECFKPTGSDRFKEVEKTVHSLGQGAVSANVTDDLDANGADDYLLIESENGNSALQNENSAPKAEPDALLQPAKVTKNITSAIRVINSRNGETPLHSACRKGNLQAVKTLLAKMPLIASVQNEYGVTAFNMACKLQQTEAARVIAKAMKRKFNAGCVVGDKDIHRIARKGDVAAFGRLNFHDVDINACNDARDTALHIALEYKHYEIAEKLLALRGINVNHKSAFGEDELDFILRLPPSQSQLLVAALECINPALSFDEGRGLGILMNAIKSGNTAIVRVIFDHICSKSLMDPPALPQQILNLSDHPQNQNTLVHIAVIGGHAELLTLLCKFGFSASSVNADGDSALHQLLKEEDASYQCFQAVIKFDDVDAFKVNLKKQTALHVALDNDKEKWIPEILALKHFVTEEIEIATERKKANLDDDEEYIAFDVEFHGINQRDKRGETALTKAIRNRKHSVVESLLSAGASLDVAASVVQKAGERIPAALPMEIALEINEPNITELLETAKTAKSYQVGADGSTSLHRACLDGNSDALSFILLSNQNQQDSFINQVNGKGDTALHLAVSSKIPRNVESLLQVKGIDFQQKNSIGETVLHLAFRIGNIEIIRMLLGHYTGDLITLTDNEGNNLLHAAAQFGEFDTFNTLLCLSTEAAINYSNSKGDFPIHIACRAGHSAIAKQLAIRDRNQFNVMNKSNYSPIMLAVLWQRNSTVIALQEAAGKAFLNGEFVFGSGDNELEALDGTLKNKLTSCLKYYGTMDVFVVALLFADDEIIRSLSGHAYRCRLNIGDKKYQGYSLLHVACNHSNHECMEIMMGAKYQQNIEQSLTSTIISRRGKDGETLVKDMPKFVTQRSTVDDYEDILKCFDINETAPDDCTLLHLVVDTKDEAKLRIILDKSDISLINSEMTFRYRDRTRAAEKMTAAQYAVKTNLISFADQIYQRRATLLAEAEEREKLATELENKEGLGRSSQLNSSTGLRTSAPNRQLSNSSKDSSVTSNMSYLGGESSSSSE</sequence>
<reference evidence="5 6" key="1">
    <citation type="submission" date="2018-09" db="EMBL/GenBank/DDBJ databases">
        <title>Phylogeny of the Shewanellaceae, and recommendation for two new genera, Pseudoshewanella and Parashewanella.</title>
        <authorList>
            <person name="Wang G."/>
        </authorList>
    </citation>
    <scope>NUCLEOTIDE SEQUENCE [LARGE SCALE GENOMIC DNA]</scope>
    <source>
        <strain evidence="5 6">KCTC 22492</strain>
    </source>
</reference>
<feature type="region of interest" description="Disordered" evidence="4">
    <location>
        <begin position="511"/>
        <end position="533"/>
    </location>
</feature>
<dbReference type="Pfam" id="PF00023">
    <property type="entry name" value="Ank"/>
    <property type="match status" value="1"/>
</dbReference>
<dbReference type="SMART" id="SM00248">
    <property type="entry name" value="ANK"/>
    <property type="match status" value="29"/>
</dbReference>
<keyword evidence="2 3" id="KW-0040">ANK repeat</keyword>
<feature type="repeat" description="ANK" evidence="3">
    <location>
        <begin position="1682"/>
        <end position="1714"/>
    </location>
</feature>
<dbReference type="PANTHER" id="PTHR24198">
    <property type="entry name" value="ANKYRIN REPEAT AND PROTEIN KINASE DOMAIN-CONTAINING PROTEIN"/>
    <property type="match status" value="1"/>
</dbReference>
<feature type="compositionally biased region" description="Low complexity" evidence="4">
    <location>
        <begin position="2226"/>
        <end position="2250"/>
    </location>
</feature>
<accession>A0A3A6UNE1</accession>
<feature type="repeat" description="ANK" evidence="3">
    <location>
        <begin position="1830"/>
        <end position="1851"/>
    </location>
</feature>
<proteinExistence type="predicted"/>
<dbReference type="EMBL" id="QYYH01000004">
    <property type="protein sequence ID" value="RJY19325.1"/>
    <property type="molecule type" value="Genomic_DNA"/>
</dbReference>
<dbReference type="SUPFAM" id="SSF48403">
    <property type="entry name" value="Ankyrin repeat"/>
    <property type="match status" value="5"/>
</dbReference>